<comment type="similarity">
    <text evidence="6">Belongs to the fabD family.</text>
</comment>
<dbReference type="NCBIfam" id="TIGR00128">
    <property type="entry name" value="fabD"/>
    <property type="match status" value="1"/>
</dbReference>
<dbReference type="FunFam" id="3.30.70.250:FF:000001">
    <property type="entry name" value="Malonyl CoA-acyl carrier protein transacylase"/>
    <property type="match status" value="1"/>
</dbReference>
<evidence type="ECO:0000256" key="6">
    <source>
        <dbReference type="PIRNR" id="PIRNR000446"/>
    </source>
</evidence>
<evidence type="ECO:0000256" key="2">
    <source>
        <dbReference type="ARBA" id="ARBA00018953"/>
    </source>
</evidence>
<feature type="domain" description="Malonyl-CoA:ACP transacylase (MAT)" evidence="8">
    <location>
        <begin position="6"/>
        <end position="305"/>
    </location>
</feature>
<comment type="catalytic activity">
    <reaction evidence="5 6">
        <text>holo-[ACP] + malonyl-CoA = malonyl-[ACP] + CoA</text>
        <dbReference type="Rhea" id="RHEA:41792"/>
        <dbReference type="Rhea" id="RHEA-COMP:9623"/>
        <dbReference type="Rhea" id="RHEA-COMP:9685"/>
        <dbReference type="ChEBI" id="CHEBI:57287"/>
        <dbReference type="ChEBI" id="CHEBI:57384"/>
        <dbReference type="ChEBI" id="CHEBI:64479"/>
        <dbReference type="ChEBI" id="CHEBI:78449"/>
        <dbReference type="EC" id="2.3.1.39"/>
    </reaction>
</comment>
<dbReference type="Gene3D" id="3.40.366.10">
    <property type="entry name" value="Malonyl-Coenzyme A Acyl Carrier Protein, domain 2"/>
    <property type="match status" value="1"/>
</dbReference>
<dbReference type="RefSeq" id="WP_145609924.1">
    <property type="nucleotide sequence ID" value="NZ_JARPAF010000004.1"/>
</dbReference>
<dbReference type="InterPro" id="IPR014043">
    <property type="entry name" value="Acyl_transferase_dom"/>
</dbReference>
<dbReference type="InterPro" id="IPR004410">
    <property type="entry name" value="Malonyl_CoA-ACP_transAc_FabD"/>
</dbReference>
<name>A0A560K1U4_9PROT</name>
<dbReference type="Gene3D" id="3.30.70.250">
    <property type="entry name" value="Malonyl-CoA ACP transacylase, ACP-binding"/>
    <property type="match status" value="1"/>
</dbReference>
<organism evidence="9 10">
    <name type="scientific">Nitrospirillum amazonense</name>
    <dbReference type="NCBI Taxonomy" id="28077"/>
    <lineage>
        <taxon>Bacteria</taxon>
        <taxon>Pseudomonadati</taxon>
        <taxon>Pseudomonadota</taxon>
        <taxon>Alphaproteobacteria</taxon>
        <taxon>Rhodospirillales</taxon>
        <taxon>Azospirillaceae</taxon>
        <taxon>Nitrospirillum</taxon>
    </lineage>
</organism>
<evidence type="ECO:0000256" key="5">
    <source>
        <dbReference type="ARBA" id="ARBA00048462"/>
    </source>
</evidence>
<reference evidence="9 10" key="1">
    <citation type="submission" date="2019-06" db="EMBL/GenBank/DDBJ databases">
        <title>Genomic Encyclopedia of Type Strains, Phase IV (KMG-V): Genome sequencing to study the core and pangenomes of soil and plant-associated prokaryotes.</title>
        <authorList>
            <person name="Whitman W."/>
        </authorList>
    </citation>
    <scope>NUCLEOTIDE SEQUENCE [LARGE SCALE GENOMIC DNA]</scope>
    <source>
        <strain evidence="9 10">BR 12005</strain>
    </source>
</reference>
<evidence type="ECO:0000256" key="3">
    <source>
        <dbReference type="ARBA" id="ARBA00022679"/>
    </source>
</evidence>
<dbReference type="SUPFAM" id="SSF55048">
    <property type="entry name" value="Probable ACP-binding domain of malonyl-CoA ACP transacylase"/>
    <property type="match status" value="1"/>
</dbReference>
<evidence type="ECO:0000256" key="7">
    <source>
        <dbReference type="PIRSR" id="PIRSR000446-1"/>
    </source>
</evidence>
<evidence type="ECO:0000313" key="9">
    <source>
        <dbReference type="EMBL" id="TWB77291.1"/>
    </source>
</evidence>
<feature type="active site" evidence="7">
    <location>
        <position position="204"/>
    </location>
</feature>
<dbReference type="PIRSF" id="PIRSF000446">
    <property type="entry name" value="Mct"/>
    <property type="match status" value="1"/>
</dbReference>
<dbReference type="InterPro" id="IPR016036">
    <property type="entry name" value="Malonyl_transacylase_ACP-bd"/>
</dbReference>
<proteinExistence type="inferred from homology"/>
<dbReference type="SUPFAM" id="SSF52151">
    <property type="entry name" value="FabD/lysophospholipase-like"/>
    <property type="match status" value="1"/>
</dbReference>
<evidence type="ECO:0000313" key="10">
    <source>
        <dbReference type="Proteomes" id="UP000320516"/>
    </source>
</evidence>
<comment type="caution">
    <text evidence="9">The sequence shown here is derived from an EMBL/GenBank/DDBJ whole genome shotgun (WGS) entry which is preliminary data.</text>
</comment>
<dbReference type="SMART" id="SM00827">
    <property type="entry name" value="PKS_AT"/>
    <property type="match status" value="1"/>
</dbReference>
<keyword evidence="4 6" id="KW-0012">Acyltransferase</keyword>
<dbReference type="Proteomes" id="UP000320516">
    <property type="component" value="Unassembled WGS sequence"/>
</dbReference>
<dbReference type="InterPro" id="IPR001227">
    <property type="entry name" value="Ac_transferase_dom_sf"/>
</dbReference>
<dbReference type="GO" id="GO:0006633">
    <property type="term" value="P:fatty acid biosynthetic process"/>
    <property type="evidence" value="ECO:0007669"/>
    <property type="project" value="TreeGrafter"/>
</dbReference>
<accession>A0A560K1U4</accession>
<dbReference type="InterPro" id="IPR016035">
    <property type="entry name" value="Acyl_Trfase/lysoPLipase"/>
</dbReference>
<sequence>MIRAFVFPGQGSQAVGMGRDLADAFATARDVFGEVDEALKQKLSALMFEGPLDELTLTENAQPALMAVSVAVARVLEKDGGLDLAKAARFVAGHSLGEYSALCAAGALTLADTARLLKLRGQSMQRAVPVGVGAMAAIIGADFEAARAIAQDAAQGEVCTAANDNAPGQVVISGHKTAVERAIAIAAERGFKRAVLLPVSAPFHCPLMQPAADAMAEALAGTAIQAPRVPLVANVIASTVTDPAEIRRLLVEQVTGSVRWRESVLFMKEQGVEQLVELGAGKVLAGMAKRIDKDMTAVSLGLPADIESFLKA</sequence>
<dbReference type="EC" id="2.3.1.39" evidence="1 6"/>
<dbReference type="EMBL" id="VITV01000003">
    <property type="protein sequence ID" value="TWB77291.1"/>
    <property type="molecule type" value="Genomic_DNA"/>
</dbReference>
<dbReference type="Pfam" id="PF00698">
    <property type="entry name" value="Acyl_transf_1"/>
    <property type="match status" value="1"/>
</dbReference>
<dbReference type="PANTHER" id="PTHR42681">
    <property type="entry name" value="MALONYL-COA-ACYL CARRIER PROTEIN TRANSACYLASE, MITOCHONDRIAL"/>
    <property type="match status" value="1"/>
</dbReference>
<feature type="active site" evidence="7">
    <location>
        <position position="95"/>
    </location>
</feature>
<keyword evidence="3 6" id="KW-0808">Transferase</keyword>
<dbReference type="AlphaFoldDB" id="A0A560K1U4"/>
<dbReference type="InterPro" id="IPR050858">
    <property type="entry name" value="Mal-CoA-ACP_Trans/PKS_FabD"/>
</dbReference>
<dbReference type="InterPro" id="IPR024925">
    <property type="entry name" value="Malonyl_CoA-ACP_transAc"/>
</dbReference>
<dbReference type="PANTHER" id="PTHR42681:SF1">
    <property type="entry name" value="MALONYL-COA-ACYL CARRIER PROTEIN TRANSACYLASE, MITOCHONDRIAL"/>
    <property type="match status" value="1"/>
</dbReference>
<dbReference type="GO" id="GO:0005829">
    <property type="term" value="C:cytosol"/>
    <property type="evidence" value="ECO:0007669"/>
    <property type="project" value="TreeGrafter"/>
</dbReference>
<evidence type="ECO:0000256" key="1">
    <source>
        <dbReference type="ARBA" id="ARBA00013258"/>
    </source>
</evidence>
<dbReference type="GO" id="GO:0004314">
    <property type="term" value="F:[acyl-carrier-protein] S-malonyltransferase activity"/>
    <property type="evidence" value="ECO:0007669"/>
    <property type="project" value="UniProtKB-EC"/>
</dbReference>
<protein>
    <recommendedName>
        <fullName evidence="2 6">Malonyl CoA-acyl carrier protein transacylase</fullName>
        <ecNumber evidence="1 6">2.3.1.39</ecNumber>
    </recommendedName>
</protein>
<evidence type="ECO:0000259" key="8">
    <source>
        <dbReference type="SMART" id="SM00827"/>
    </source>
</evidence>
<evidence type="ECO:0000256" key="4">
    <source>
        <dbReference type="ARBA" id="ARBA00023315"/>
    </source>
</evidence>
<gene>
    <name evidence="9" type="ORF">FBZ87_103107</name>
</gene>